<evidence type="ECO:0000256" key="6">
    <source>
        <dbReference type="ARBA" id="ARBA00024338"/>
    </source>
</evidence>
<evidence type="ECO:0000313" key="9">
    <source>
        <dbReference type="Proteomes" id="UP000046393"/>
    </source>
</evidence>
<keyword evidence="4 7" id="KW-1133">Transmembrane helix</keyword>
<dbReference type="Pfam" id="PF07690">
    <property type="entry name" value="MFS_1"/>
    <property type="match status" value="1"/>
</dbReference>
<dbReference type="Gene3D" id="1.20.1250.20">
    <property type="entry name" value="MFS general substrate transporter like domains"/>
    <property type="match status" value="1"/>
</dbReference>
<keyword evidence="3 7" id="KW-0812">Transmembrane</keyword>
<dbReference type="GO" id="GO:0016020">
    <property type="term" value="C:membrane"/>
    <property type="evidence" value="ECO:0007669"/>
    <property type="project" value="UniProtKB-SubCell"/>
</dbReference>
<dbReference type="PANTHER" id="PTHR23505">
    <property type="entry name" value="SPINSTER"/>
    <property type="match status" value="1"/>
</dbReference>
<sequence length="479" mass="53137">MNSTESKKVRINGYICICVLFIINLLNYMDRYTIAAVLTQVQKTYEINDAEGGLLQTVFICFFLIFAPLSGYIGDRYNRKWTMGLGITIWSLAVLLSSFVPKNLFWVFVLLRGIIGIGEASYIVIAPTIIADTFVSVIRSRMLMLFYFAIPIGSGIGYMVGSWISSLFNDWRWVLRITPAFGLICLLLIICFVKDPKRGEAEKEVGATNALNTKTGSFYEDTIGICKIPTFIFSTLGYTSVVFVVGTLSWWGPTFVEHAVAANEGLSDTNLLATSKKDSISLTFGAITLVAGIAGVLIGGTVAELWHTGKWCCRPFKTARSNAFVCAIGCLFAVPFLILGMRLARPLLPVAWVLMFFAITSLCLNWSINADMLLDVVTPRRRGTATAWQTSFSHLFGDASGPYIIGLVGDISDWLRGSETSPLSRYNALINGFYLLTALLVFGCIFFFIAGYYYVPDHKKFIDEMGKLFTCSKKVYMVI</sequence>
<feature type="transmembrane region" description="Helical" evidence="7">
    <location>
        <begin position="81"/>
        <end position="99"/>
    </location>
</feature>
<keyword evidence="9" id="KW-1185">Reference proteome</keyword>
<evidence type="ECO:0000313" key="10">
    <source>
        <dbReference type="WBParaSite" id="SMUV_0000261001-mRNA-1"/>
    </source>
</evidence>
<evidence type="ECO:0000256" key="5">
    <source>
        <dbReference type="ARBA" id="ARBA00023136"/>
    </source>
</evidence>
<feature type="transmembrane region" description="Helical" evidence="7">
    <location>
        <begin position="347"/>
        <end position="368"/>
    </location>
</feature>
<name>A0A0N5AEF6_9BILA</name>
<feature type="transmembrane region" description="Helical" evidence="7">
    <location>
        <begin position="12"/>
        <end position="29"/>
    </location>
</feature>
<feature type="transmembrane region" description="Helical" evidence="7">
    <location>
        <begin position="54"/>
        <end position="74"/>
    </location>
</feature>
<evidence type="ECO:0000256" key="7">
    <source>
        <dbReference type="SAM" id="Phobius"/>
    </source>
</evidence>
<organism evidence="9 10">
    <name type="scientific">Syphacia muris</name>
    <dbReference type="NCBI Taxonomy" id="451379"/>
    <lineage>
        <taxon>Eukaryota</taxon>
        <taxon>Metazoa</taxon>
        <taxon>Ecdysozoa</taxon>
        <taxon>Nematoda</taxon>
        <taxon>Chromadorea</taxon>
        <taxon>Rhabditida</taxon>
        <taxon>Spirurina</taxon>
        <taxon>Oxyuridomorpha</taxon>
        <taxon>Oxyuroidea</taxon>
        <taxon>Oxyuridae</taxon>
        <taxon>Syphacia</taxon>
    </lineage>
</organism>
<feature type="transmembrane region" description="Helical" evidence="7">
    <location>
        <begin position="280"/>
        <end position="302"/>
    </location>
</feature>
<dbReference type="InterPro" id="IPR020846">
    <property type="entry name" value="MFS_dom"/>
</dbReference>
<feature type="transmembrane region" description="Helical" evidence="7">
    <location>
        <begin position="142"/>
        <end position="161"/>
    </location>
</feature>
<feature type="transmembrane region" description="Helical" evidence="7">
    <location>
        <begin position="105"/>
        <end position="130"/>
    </location>
</feature>
<dbReference type="InterPro" id="IPR011701">
    <property type="entry name" value="MFS"/>
</dbReference>
<evidence type="ECO:0000256" key="2">
    <source>
        <dbReference type="ARBA" id="ARBA00022448"/>
    </source>
</evidence>
<evidence type="ECO:0000259" key="8">
    <source>
        <dbReference type="PROSITE" id="PS50850"/>
    </source>
</evidence>
<feature type="transmembrane region" description="Helical" evidence="7">
    <location>
        <begin position="433"/>
        <end position="455"/>
    </location>
</feature>
<protein>
    <submittedName>
        <fullName evidence="10">MFS domain-containing protein</fullName>
    </submittedName>
</protein>
<evidence type="ECO:0000256" key="3">
    <source>
        <dbReference type="ARBA" id="ARBA00022692"/>
    </source>
</evidence>
<dbReference type="CDD" id="cd17328">
    <property type="entry name" value="MFS_spinster_like"/>
    <property type="match status" value="1"/>
</dbReference>
<proteinExistence type="inferred from homology"/>
<feature type="transmembrane region" description="Helical" evidence="7">
    <location>
        <begin position="322"/>
        <end position="340"/>
    </location>
</feature>
<dbReference type="Proteomes" id="UP000046393">
    <property type="component" value="Unplaced"/>
</dbReference>
<dbReference type="STRING" id="451379.A0A0N5AEF6"/>
<feature type="domain" description="Major facilitator superfamily (MFS) profile" evidence="8">
    <location>
        <begin position="16"/>
        <end position="455"/>
    </location>
</feature>
<dbReference type="PANTHER" id="PTHR23505:SF79">
    <property type="entry name" value="PROTEIN SPINSTER"/>
    <property type="match status" value="1"/>
</dbReference>
<dbReference type="InterPro" id="IPR044770">
    <property type="entry name" value="MFS_spinster-like"/>
</dbReference>
<dbReference type="InterPro" id="IPR036259">
    <property type="entry name" value="MFS_trans_sf"/>
</dbReference>
<dbReference type="SUPFAM" id="SSF103473">
    <property type="entry name" value="MFS general substrate transporter"/>
    <property type="match status" value="1"/>
</dbReference>
<dbReference type="GO" id="GO:0022857">
    <property type="term" value="F:transmembrane transporter activity"/>
    <property type="evidence" value="ECO:0007669"/>
    <property type="project" value="InterPro"/>
</dbReference>
<keyword evidence="5 7" id="KW-0472">Membrane</keyword>
<accession>A0A0N5AEF6</accession>
<evidence type="ECO:0000256" key="1">
    <source>
        <dbReference type="ARBA" id="ARBA00004141"/>
    </source>
</evidence>
<dbReference type="AlphaFoldDB" id="A0A0N5AEF6"/>
<comment type="similarity">
    <text evidence="6">Belongs to the major facilitator superfamily. Spinster (TC 2.A.1.49) family.</text>
</comment>
<evidence type="ECO:0000256" key="4">
    <source>
        <dbReference type="ARBA" id="ARBA00022989"/>
    </source>
</evidence>
<keyword evidence="2" id="KW-0813">Transport</keyword>
<feature type="transmembrane region" description="Helical" evidence="7">
    <location>
        <begin position="173"/>
        <end position="193"/>
    </location>
</feature>
<reference evidence="10" key="1">
    <citation type="submission" date="2017-02" db="UniProtKB">
        <authorList>
            <consortium name="WormBaseParasite"/>
        </authorList>
    </citation>
    <scope>IDENTIFICATION</scope>
</reference>
<comment type="subcellular location">
    <subcellularLocation>
        <location evidence="1">Membrane</location>
        <topology evidence="1">Multi-pass membrane protein</topology>
    </subcellularLocation>
</comment>
<dbReference type="WBParaSite" id="SMUV_0000261001-mRNA-1">
    <property type="protein sequence ID" value="SMUV_0000261001-mRNA-1"/>
    <property type="gene ID" value="SMUV_0000261001"/>
</dbReference>
<dbReference type="PROSITE" id="PS50850">
    <property type="entry name" value="MFS"/>
    <property type="match status" value="1"/>
</dbReference>